<evidence type="ECO:0000259" key="3">
    <source>
        <dbReference type="Pfam" id="PF02826"/>
    </source>
</evidence>
<dbReference type="Gene3D" id="3.40.50.720">
    <property type="entry name" value="NAD(P)-binding Rossmann-like Domain"/>
    <property type="match status" value="2"/>
</dbReference>
<dbReference type="InterPro" id="IPR029753">
    <property type="entry name" value="D-isomer_DH_CS"/>
</dbReference>
<evidence type="ECO:0000256" key="1">
    <source>
        <dbReference type="ARBA" id="ARBA00023002"/>
    </source>
</evidence>
<feature type="domain" description="D-isomer specific 2-hydroxyacid dehydrogenase NAD-binding" evidence="3">
    <location>
        <begin position="104"/>
        <end position="280"/>
    </location>
</feature>
<keyword evidence="1" id="KW-0560">Oxidoreductase</keyword>
<dbReference type="InterPro" id="IPR036291">
    <property type="entry name" value="NAD(P)-bd_dom_sf"/>
</dbReference>
<dbReference type="OrthoDB" id="162251at2157"/>
<dbReference type="SUPFAM" id="SSF52283">
    <property type="entry name" value="Formate/glycerate dehydrogenase catalytic domain-like"/>
    <property type="match status" value="1"/>
</dbReference>
<gene>
    <name evidence="4" type="ORF">GRX66_01065</name>
</gene>
<evidence type="ECO:0000313" key="5">
    <source>
        <dbReference type="Proteomes" id="UP000471521"/>
    </source>
</evidence>
<proteinExistence type="predicted"/>
<accession>A0A6B0SE86</accession>
<dbReference type="Pfam" id="PF02826">
    <property type="entry name" value="2-Hacid_dh_C"/>
    <property type="match status" value="1"/>
</dbReference>
<organism evidence="4 5">
    <name type="scientific">Halobacterium bonnevillei</name>
    <dbReference type="NCBI Taxonomy" id="2692200"/>
    <lineage>
        <taxon>Archaea</taxon>
        <taxon>Methanobacteriati</taxon>
        <taxon>Methanobacteriota</taxon>
        <taxon>Stenosarchaea group</taxon>
        <taxon>Halobacteria</taxon>
        <taxon>Halobacteriales</taxon>
        <taxon>Halobacteriaceae</taxon>
        <taxon>Halobacterium</taxon>
    </lineage>
</organism>
<dbReference type="CDD" id="cd05300">
    <property type="entry name" value="2-Hacid_dh_1"/>
    <property type="match status" value="1"/>
</dbReference>
<dbReference type="GO" id="GO:0016616">
    <property type="term" value="F:oxidoreductase activity, acting on the CH-OH group of donors, NAD or NADP as acceptor"/>
    <property type="evidence" value="ECO:0007669"/>
    <property type="project" value="InterPro"/>
</dbReference>
<dbReference type="PANTHER" id="PTHR43333">
    <property type="entry name" value="2-HACID_DH_C DOMAIN-CONTAINING PROTEIN"/>
    <property type="match status" value="1"/>
</dbReference>
<keyword evidence="5" id="KW-1185">Reference proteome</keyword>
<dbReference type="InterPro" id="IPR006140">
    <property type="entry name" value="D-isomer_DH_NAD-bd"/>
</dbReference>
<keyword evidence="2" id="KW-0520">NAD</keyword>
<dbReference type="PANTHER" id="PTHR43333:SF1">
    <property type="entry name" value="D-ISOMER SPECIFIC 2-HYDROXYACID DEHYDROGENASE NAD-BINDING DOMAIN-CONTAINING PROTEIN"/>
    <property type="match status" value="1"/>
</dbReference>
<comment type="caution">
    <text evidence="4">The sequence shown here is derived from an EMBL/GenBank/DDBJ whole genome shotgun (WGS) entry which is preliminary data.</text>
</comment>
<evidence type="ECO:0000256" key="2">
    <source>
        <dbReference type="ARBA" id="ARBA00023027"/>
    </source>
</evidence>
<sequence>MTVPTAVQRLAIVAWGDHPCPPTHLRDQLGDLDCDVVVRDATDLDDCDAAVTVYHHDEFLGSVDWVHTIRSGYDDFPLDAYEERGITLTNSTGIAGDLVAETALGLMLTQAKGLHRYRDKQRDADWERIPWQRPFELGSESVCVVGLGALGSSVATRAAALGMDVWGVDVRPVAALGLDRVYDVGRIQAAVENARFVVLTTPLLESTRGLVDAEVLAAMREDAYLVNVSRGGIVDQPALEAALRGDEIAGAALDVFATEPLADESPLWEMDNVVVTPHAAAQSNNYGEKVATLVRTNARILGSDRDPWNRIV</sequence>
<dbReference type="SUPFAM" id="SSF51735">
    <property type="entry name" value="NAD(P)-binding Rossmann-fold domains"/>
    <property type="match status" value="1"/>
</dbReference>
<dbReference type="RefSeq" id="WP_159524852.1">
    <property type="nucleotide sequence ID" value="NZ_WUUU01000003.1"/>
</dbReference>
<dbReference type="EMBL" id="WUUU01000003">
    <property type="protein sequence ID" value="MXR19257.1"/>
    <property type="molecule type" value="Genomic_DNA"/>
</dbReference>
<reference evidence="4 5" key="1">
    <citation type="submission" date="2019-12" db="EMBL/GenBank/DDBJ databases">
        <title>Isolation and characterization of three novel carbon monoxide-oxidizing members of Halobacteria from salione crusts and soils.</title>
        <authorList>
            <person name="Myers M.R."/>
            <person name="King G.M."/>
        </authorList>
    </citation>
    <scope>NUCLEOTIDE SEQUENCE [LARGE SCALE GENOMIC DNA]</scope>
    <source>
        <strain evidence="4 5">PCN9</strain>
    </source>
</reference>
<name>A0A6B0SE86_9EURY</name>
<dbReference type="GO" id="GO:0051287">
    <property type="term" value="F:NAD binding"/>
    <property type="evidence" value="ECO:0007669"/>
    <property type="project" value="InterPro"/>
</dbReference>
<dbReference type="Proteomes" id="UP000471521">
    <property type="component" value="Unassembled WGS sequence"/>
</dbReference>
<evidence type="ECO:0000313" key="4">
    <source>
        <dbReference type="EMBL" id="MXR19257.1"/>
    </source>
</evidence>
<dbReference type="AlphaFoldDB" id="A0A6B0SE86"/>
<protein>
    <submittedName>
        <fullName evidence="4">D-2-hydroxyacid dehydrogenase</fullName>
    </submittedName>
</protein>
<dbReference type="PROSITE" id="PS00671">
    <property type="entry name" value="D_2_HYDROXYACID_DH_3"/>
    <property type="match status" value="1"/>
</dbReference>